<evidence type="ECO:0000256" key="3">
    <source>
        <dbReference type="ARBA" id="ARBA00022530"/>
    </source>
</evidence>
<dbReference type="PROSITE" id="PS51041">
    <property type="entry name" value="EMI"/>
    <property type="match status" value="1"/>
</dbReference>
<feature type="compositionally biased region" description="Basic and acidic residues" evidence="6">
    <location>
        <begin position="166"/>
        <end position="180"/>
    </location>
</feature>
<proteinExistence type="predicted"/>
<sequence>MAVSLYALCVWFCVICASTGTGFIYQFPAVSLQRVSPAEQGLVTGPPGAGPNQYRNWCQYTVSRTVSCQVQNGTETTVQRVFQGCRWPGPCPKLIRTLVRPSYKVTYRQVTALEWRCCPGFIGEQCRQDQRAEGSAARVPERSSCGSSRRCGGSGSSVGNAAPSVMDRRDAPQPDPCNRRDRARVRPNAQHSSGLSPPQRDELSGLLLDYKRCQPVTPDLLGALRWISCPPQPSPSAPLAVGLPDSAAAPPIRSPRCLPARPLRAPEVSEVSGVSPGAGDSWSTVLQCRHCLPSL</sequence>
<keyword evidence="3" id="KW-0272">Extracellular matrix</keyword>
<keyword evidence="5" id="KW-1015">Disulfide bond</keyword>
<dbReference type="PANTHER" id="PTHR15427:SF23">
    <property type="entry name" value="EMI DOMAIN-CONTAINING PROTEIN 1"/>
    <property type="match status" value="1"/>
</dbReference>
<feature type="domain" description="EMI" evidence="8">
    <location>
        <begin position="54"/>
        <end position="128"/>
    </location>
</feature>
<evidence type="ECO:0000256" key="5">
    <source>
        <dbReference type="ARBA" id="ARBA00023157"/>
    </source>
</evidence>
<evidence type="ECO:0000259" key="8">
    <source>
        <dbReference type="PROSITE" id="PS51041"/>
    </source>
</evidence>
<feature type="chain" id="PRO_5041394416" evidence="7">
    <location>
        <begin position="18"/>
        <end position="295"/>
    </location>
</feature>
<gene>
    <name evidence="9" type="primary">Col26a1</name>
    <name evidence="9" type="ORF">N1851_026414</name>
</gene>
<dbReference type="PANTHER" id="PTHR15427">
    <property type="entry name" value="EMILIN ELASTIN MICROFIBRIL INTERFACE-LOCATED PROTEIN ELASTIN MICROFIBRIL INTERFACER"/>
    <property type="match status" value="1"/>
</dbReference>
<dbReference type="EMBL" id="JAOPHQ010004887">
    <property type="protein sequence ID" value="KAK0137397.1"/>
    <property type="molecule type" value="Genomic_DNA"/>
</dbReference>
<accession>A0AA47MBY4</accession>
<evidence type="ECO:0000256" key="2">
    <source>
        <dbReference type="ARBA" id="ARBA00022525"/>
    </source>
</evidence>
<keyword evidence="4 7" id="KW-0732">Signal</keyword>
<dbReference type="Proteomes" id="UP001174136">
    <property type="component" value="Unassembled WGS sequence"/>
</dbReference>
<feature type="region of interest" description="Disordered" evidence="6">
    <location>
        <begin position="134"/>
        <end position="200"/>
    </location>
</feature>
<feature type="signal peptide" evidence="7">
    <location>
        <begin position="1"/>
        <end position="17"/>
    </location>
</feature>
<protein>
    <submittedName>
        <fullName evidence="9">Collagen alpha-1(XXVI) chain</fullName>
    </submittedName>
</protein>
<comment type="subcellular location">
    <subcellularLocation>
        <location evidence="1">Secreted</location>
        <location evidence="1">Extracellular space</location>
        <location evidence="1">Extracellular matrix</location>
    </subcellularLocation>
</comment>
<feature type="compositionally biased region" description="Low complexity" evidence="6">
    <location>
        <begin position="142"/>
        <end position="151"/>
    </location>
</feature>
<keyword evidence="2" id="KW-0964">Secreted</keyword>
<evidence type="ECO:0000256" key="6">
    <source>
        <dbReference type="SAM" id="MobiDB-lite"/>
    </source>
</evidence>
<keyword evidence="9" id="KW-0176">Collagen</keyword>
<dbReference type="AlphaFoldDB" id="A0AA47MBY4"/>
<dbReference type="InterPro" id="IPR050392">
    <property type="entry name" value="Collagen/C1q_domain"/>
</dbReference>
<dbReference type="GO" id="GO:0005576">
    <property type="term" value="C:extracellular region"/>
    <property type="evidence" value="ECO:0007669"/>
    <property type="project" value="UniProtKB-SubCell"/>
</dbReference>
<evidence type="ECO:0000256" key="1">
    <source>
        <dbReference type="ARBA" id="ARBA00004498"/>
    </source>
</evidence>
<keyword evidence="10" id="KW-1185">Reference proteome</keyword>
<name>A0AA47MBY4_MERPO</name>
<evidence type="ECO:0000313" key="10">
    <source>
        <dbReference type="Proteomes" id="UP001174136"/>
    </source>
</evidence>
<dbReference type="InterPro" id="IPR011489">
    <property type="entry name" value="EMI_domain"/>
</dbReference>
<reference evidence="9" key="1">
    <citation type="journal article" date="2023" name="Front. Mar. Sci.">
        <title>A new Merluccius polli reference genome to investigate the effects of global change in West African waters.</title>
        <authorList>
            <person name="Mateo J.L."/>
            <person name="Blanco-Fernandez C."/>
            <person name="Garcia-Vazquez E."/>
            <person name="Machado-Schiaffino G."/>
        </authorList>
    </citation>
    <scope>NUCLEOTIDE SEQUENCE</scope>
    <source>
        <strain evidence="9">C29</strain>
        <tissue evidence="9">Fin</tissue>
    </source>
</reference>
<organism evidence="9 10">
    <name type="scientific">Merluccius polli</name>
    <name type="common">Benguela hake</name>
    <name type="synonym">Merluccius cadenati</name>
    <dbReference type="NCBI Taxonomy" id="89951"/>
    <lineage>
        <taxon>Eukaryota</taxon>
        <taxon>Metazoa</taxon>
        <taxon>Chordata</taxon>
        <taxon>Craniata</taxon>
        <taxon>Vertebrata</taxon>
        <taxon>Euteleostomi</taxon>
        <taxon>Actinopterygii</taxon>
        <taxon>Neopterygii</taxon>
        <taxon>Teleostei</taxon>
        <taxon>Neoteleostei</taxon>
        <taxon>Acanthomorphata</taxon>
        <taxon>Zeiogadaria</taxon>
        <taxon>Gadariae</taxon>
        <taxon>Gadiformes</taxon>
        <taxon>Gadoidei</taxon>
        <taxon>Merlucciidae</taxon>
        <taxon>Merluccius</taxon>
    </lineage>
</organism>
<dbReference type="Pfam" id="PF07546">
    <property type="entry name" value="EMI"/>
    <property type="match status" value="1"/>
</dbReference>
<evidence type="ECO:0000256" key="7">
    <source>
        <dbReference type="SAM" id="SignalP"/>
    </source>
</evidence>
<evidence type="ECO:0000313" key="9">
    <source>
        <dbReference type="EMBL" id="KAK0137397.1"/>
    </source>
</evidence>
<dbReference type="GO" id="GO:0005581">
    <property type="term" value="C:collagen trimer"/>
    <property type="evidence" value="ECO:0007669"/>
    <property type="project" value="UniProtKB-KW"/>
</dbReference>
<comment type="caution">
    <text evidence="9">The sequence shown here is derived from an EMBL/GenBank/DDBJ whole genome shotgun (WGS) entry which is preliminary data.</text>
</comment>
<evidence type="ECO:0000256" key="4">
    <source>
        <dbReference type="ARBA" id="ARBA00022729"/>
    </source>
</evidence>